<dbReference type="GO" id="GO:0016811">
    <property type="term" value="F:hydrolase activity, acting on carbon-nitrogen (but not peptide) bonds, in linear amides"/>
    <property type="evidence" value="ECO:0007669"/>
    <property type="project" value="InterPro"/>
</dbReference>
<sequence>MTQHPSAPTHHLGDEAIHTYFDNSLPPALTIQAGDTVVFATREPSNGATARRLAANPPADLDPDLVILIAAAARPEVSTPMGGHALTGPVYVAGAVPGDALDVTIIEVRPTAWGWTGVGPKNPLLGDLFPEWTTHYWDLRAGDHAPFGQDIRIPLAPFCGVMGVAPAEPGMHPTPPPRRGGGNMDIRQLTAGTVLTLPVLVPGALFSTGDAHAAQGDGEVSGTAIECDATVTLRFDLRKGAAPAWPSFRTAGPLAPRTDTGPHFAATGHDTDPRAAARAALLGVFDYLERERGLTRPRACILASACVDLRISQVVNAGLWTITAFLPLSIFVREDR</sequence>
<dbReference type="AlphaFoldDB" id="A0A6J4VHI9"/>
<accession>A0A6J4VHI9</accession>
<name>A0A6J4VHI9_9BACT</name>
<gene>
    <name evidence="1" type="ORF">AVDCRST_MAG18-2547</name>
</gene>
<dbReference type="Gene3D" id="3.10.28.20">
    <property type="entry name" value="Acetamidase/Formamidase-like domains"/>
    <property type="match status" value="1"/>
</dbReference>
<evidence type="ECO:0008006" key="2">
    <source>
        <dbReference type="Google" id="ProtNLM"/>
    </source>
</evidence>
<organism evidence="1">
    <name type="scientific">uncultured Thermomicrobiales bacterium</name>
    <dbReference type="NCBI Taxonomy" id="1645740"/>
    <lineage>
        <taxon>Bacteria</taxon>
        <taxon>Pseudomonadati</taxon>
        <taxon>Thermomicrobiota</taxon>
        <taxon>Thermomicrobia</taxon>
        <taxon>Thermomicrobiales</taxon>
        <taxon>environmental samples</taxon>
    </lineage>
</organism>
<dbReference type="PANTHER" id="PTHR31891">
    <property type="entry name" value="FORMAMIDASE C869.04-RELATED"/>
    <property type="match status" value="1"/>
</dbReference>
<reference evidence="1" key="1">
    <citation type="submission" date="2020-02" db="EMBL/GenBank/DDBJ databases">
        <authorList>
            <person name="Meier V. D."/>
        </authorList>
    </citation>
    <scope>NUCLEOTIDE SEQUENCE</scope>
    <source>
        <strain evidence="1">AVDCRST_MAG18</strain>
    </source>
</reference>
<dbReference type="InterPro" id="IPR004304">
    <property type="entry name" value="FmdA_AmdA"/>
</dbReference>
<evidence type="ECO:0000313" key="1">
    <source>
        <dbReference type="EMBL" id="CAA9575958.1"/>
    </source>
</evidence>
<protein>
    <recommendedName>
        <fullName evidence="2">Acetamidase</fullName>
    </recommendedName>
</protein>
<dbReference type="EMBL" id="CADCWN010000196">
    <property type="protein sequence ID" value="CAA9575958.1"/>
    <property type="molecule type" value="Genomic_DNA"/>
</dbReference>
<dbReference type="Gene3D" id="2.60.120.580">
    <property type="entry name" value="Acetamidase/Formamidase-like domains"/>
    <property type="match status" value="2"/>
</dbReference>
<proteinExistence type="predicted"/>
<dbReference type="PANTHER" id="PTHR31891:SF1">
    <property type="entry name" value="FORMAMIDASE C869.04-RELATED"/>
    <property type="match status" value="1"/>
</dbReference>
<dbReference type="SUPFAM" id="SSF141130">
    <property type="entry name" value="Acetamidase/Formamidase-like"/>
    <property type="match status" value="1"/>
</dbReference>
<dbReference type="Pfam" id="PF03069">
    <property type="entry name" value="FmdA_AmdA"/>
    <property type="match status" value="2"/>
</dbReference>